<organism evidence="2 3">
    <name type="scientific">Alicyclobacillus cycloheptanicus</name>
    <dbReference type="NCBI Taxonomy" id="1457"/>
    <lineage>
        <taxon>Bacteria</taxon>
        <taxon>Bacillati</taxon>
        <taxon>Bacillota</taxon>
        <taxon>Bacilli</taxon>
        <taxon>Bacillales</taxon>
        <taxon>Alicyclobacillaceae</taxon>
        <taxon>Alicyclobacillus</taxon>
    </lineage>
</organism>
<proteinExistence type="predicted"/>
<dbReference type="Proteomes" id="UP001232973">
    <property type="component" value="Unassembled WGS sequence"/>
</dbReference>
<accession>A0ABT9XK74</accession>
<evidence type="ECO:0000313" key="3">
    <source>
        <dbReference type="Proteomes" id="UP001232973"/>
    </source>
</evidence>
<feature type="transmembrane region" description="Helical" evidence="1">
    <location>
        <begin position="61"/>
        <end position="79"/>
    </location>
</feature>
<dbReference type="PIRSF" id="PIRSF021441">
    <property type="entry name" value="DUF1453"/>
    <property type="match status" value="1"/>
</dbReference>
<sequence>MSGHMGQIVSTVITVLFALTVIFVRTRGSNRPVTARKIIMPPLGMSTGFLMFLAPQTRDPWLYAGLAFCAGLIFSYPLILTSKMRIVDNQIFLKRSKGFVLILLALLVLRIVLHQYVEQYVTIVQTGSLFFILAFGMIAPWRVAMLLQYRKLQRQLGTSAELDLSPESEPGRA</sequence>
<feature type="transmembrane region" description="Helical" evidence="1">
    <location>
        <begin position="38"/>
        <end position="55"/>
    </location>
</feature>
<dbReference type="PANTHER" id="PTHR39164">
    <property type="entry name" value="PROTEIN CCDC"/>
    <property type="match status" value="1"/>
</dbReference>
<evidence type="ECO:0000313" key="2">
    <source>
        <dbReference type="EMBL" id="MDQ0190707.1"/>
    </source>
</evidence>
<feature type="transmembrane region" description="Helical" evidence="1">
    <location>
        <begin position="99"/>
        <end position="117"/>
    </location>
</feature>
<keyword evidence="1" id="KW-0812">Transmembrane</keyword>
<gene>
    <name evidence="2" type="ORF">J2S03_002574</name>
</gene>
<keyword evidence="1" id="KW-1133">Transmembrane helix</keyword>
<feature type="transmembrane region" description="Helical" evidence="1">
    <location>
        <begin position="123"/>
        <end position="144"/>
    </location>
</feature>
<dbReference type="Pfam" id="PF07301">
    <property type="entry name" value="DUF1453"/>
    <property type="match status" value="1"/>
</dbReference>
<evidence type="ECO:0000256" key="1">
    <source>
        <dbReference type="SAM" id="Phobius"/>
    </source>
</evidence>
<comment type="caution">
    <text evidence="2">The sequence shown here is derived from an EMBL/GenBank/DDBJ whole genome shotgun (WGS) entry which is preliminary data.</text>
</comment>
<reference evidence="2 3" key="1">
    <citation type="submission" date="2023-07" db="EMBL/GenBank/DDBJ databases">
        <title>Genomic Encyclopedia of Type Strains, Phase IV (KMG-IV): sequencing the most valuable type-strain genomes for metagenomic binning, comparative biology and taxonomic classification.</title>
        <authorList>
            <person name="Goeker M."/>
        </authorList>
    </citation>
    <scope>NUCLEOTIDE SEQUENCE [LARGE SCALE GENOMIC DNA]</scope>
    <source>
        <strain evidence="2 3">DSM 4006</strain>
    </source>
</reference>
<dbReference type="EMBL" id="JAUSTP010000022">
    <property type="protein sequence ID" value="MDQ0190707.1"/>
    <property type="molecule type" value="Genomic_DNA"/>
</dbReference>
<dbReference type="RefSeq" id="WP_274454944.1">
    <property type="nucleotide sequence ID" value="NZ_CP067097.1"/>
</dbReference>
<dbReference type="PANTHER" id="PTHR39164:SF1">
    <property type="entry name" value="PROTEIN CCDC"/>
    <property type="match status" value="1"/>
</dbReference>
<feature type="transmembrane region" description="Helical" evidence="1">
    <location>
        <begin position="6"/>
        <end position="26"/>
    </location>
</feature>
<keyword evidence="3" id="KW-1185">Reference proteome</keyword>
<protein>
    <submittedName>
        <fullName evidence="2">Membrane protein CcdC involved in cytochrome C biogenesis</fullName>
    </submittedName>
</protein>
<dbReference type="InterPro" id="IPR058247">
    <property type="entry name" value="DUF1453"/>
</dbReference>
<keyword evidence="1" id="KW-0472">Membrane</keyword>
<dbReference type="InterPro" id="IPR031306">
    <property type="entry name" value="CcdC"/>
</dbReference>
<name>A0ABT9XK74_9BACL</name>